<dbReference type="EMBL" id="JAUNZN010000002">
    <property type="protein sequence ID" value="KAK4826575.1"/>
    <property type="molecule type" value="Genomic_DNA"/>
</dbReference>
<proteinExistence type="predicted"/>
<accession>A0AAN7NIE9</accession>
<name>A0AAN7NIE9_MYCAM</name>
<gene>
    <name evidence="1" type="ORF">QYF61_010210</name>
</gene>
<reference evidence="1 2" key="1">
    <citation type="journal article" date="2023" name="J. Hered.">
        <title>Chromosome-level genome of the wood stork (Mycteria americana) provides insight into avian chromosome evolution.</title>
        <authorList>
            <person name="Flamio R. Jr."/>
            <person name="Ramstad K.M."/>
        </authorList>
    </citation>
    <scope>NUCLEOTIDE SEQUENCE [LARGE SCALE GENOMIC DNA]</scope>
    <source>
        <strain evidence="1">JAX WOST 10</strain>
    </source>
</reference>
<sequence length="162" mass="18034">MACAAQGWPEAFGSSWDAHAASYRGTEGLTVTYHDVKSLSLAVANNWDMMYWSVSSKGLMIKRVKHLSCEERPRVLGLFGLEKRRLQGISSVWDCICEPPCRDLLWHRAVPLPNGISCCDLMAFLRKSIQAQVAQCKANDLEVTWAASLAELCWMRAGGSVR</sequence>
<dbReference type="Proteomes" id="UP001333110">
    <property type="component" value="Unassembled WGS sequence"/>
</dbReference>
<evidence type="ECO:0000313" key="2">
    <source>
        <dbReference type="Proteomes" id="UP001333110"/>
    </source>
</evidence>
<organism evidence="1 2">
    <name type="scientific">Mycteria americana</name>
    <name type="common">Wood stork</name>
    <dbReference type="NCBI Taxonomy" id="33587"/>
    <lineage>
        <taxon>Eukaryota</taxon>
        <taxon>Metazoa</taxon>
        <taxon>Chordata</taxon>
        <taxon>Craniata</taxon>
        <taxon>Vertebrata</taxon>
        <taxon>Euteleostomi</taxon>
        <taxon>Archelosauria</taxon>
        <taxon>Archosauria</taxon>
        <taxon>Dinosauria</taxon>
        <taxon>Saurischia</taxon>
        <taxon>Theropoda</taxon>
        <taxon>Coelurosauria</taxon>
        <taxon>Aves</taxon>
        <taxon>Neognathae</taxon>
        <taxon>Neoaves</taxon>
        <taxon>Aequornithes</taxon>
        <taxon>Ciconiiformes</taxon>
        <taxon>Ciconiidae</taxon>
        <taxon>Mycteria</taxon>
    </lineage>
</organism>
<dbReference type="AlphaFoldDB" id="A0AAN7NIE9"/>
<evidence type="ECO:0000313" key="1">
    <source>
        <dbReference type="EMBL" id="KAK4826575.1"/>
    </source>
</evidence>
<keyword evidence="2" id="KW-1185">Reference proteome</keyword>
<protein>
    <submittedName>
        <fullName evidence="1">Uncharacterized protein</fullName>
    </submittedName>
</protein>
<comment type="caution">
    <text evidence="1">The sequence shown here is derived from an EMBL/GenBank/DDBJ whole genome shotgun (WGS) entry which is preliminary data.</text>
</comment>